<evidence type="ECO:0000313" key="2">
    <source>
        <dbReference type="EMBL" id="PSL37049.1"/>
    </source>
</evidence>
<dbReference type="AlphaFoldDB" id="A0A2P8GSV6"/>
<feature type="transmembrane region" description="Helical" evidence="1">
    <location>
        <begin position="55"/>
        <end position="75"/>
    </location>
</feature>
<name>A0A2P8GSV6_9MICO</name>
<evidence type="ECO:0000313" key="3">
    <source>
        <dbReference type="EMBL" id="RUQ82040.1"/>
    </source>
</evidence>
<evidence type="ECO:0000256" key="1">
    <source>
        <dbReference type="SAM" id="Phobius"/>
    </source>
</evidence>
<proteinExistence type="predicted"/>
<reference evidence="2 4" key="1">
    <citation type="submission" date="2018-03" db="EMBL/GenBank/DDBJ databases">
        <title>Genomic Encyclopedia of Archaeal and Bacterial Type Strains, Phase II (KMG-II): from individual species to whole genera.</title>
        <authorList>
            <person name="Goeker M."/>
        </authorList>
    </citation>
    <scope>NUCLEOTIDE SEQUENCE [LARGE SCALE GENOMIC DNA]</scope>
    <source>
        <strain evidence="2 4">DSM 21548</strain>
    </source>
</reference>
<evidence type="ECO:0000313" key="5">
    <source>
        <dbReference type="Proteomes" id="UP000268291"/>
    </source>
</evidence>
<dbReference type="Proteomes" id="UP000241203">
    <property type="component" value="Unassembled WGS sequence"/>
</dbReference>
<keyword evidence="1" id="KW-1133">Transmembrane helix</keyword>
<dbReference type="RefSeq" id="WP_106562245.1">
    <property type="nucleotide sequence ID" value="NZ_PYAU01000001.1"/>
</dbReference>
<keyword evidence="5" id="KW-1185">Reference proteome</keyword>
<feature type="transmembrane region" description="Helical" evidence="1">
    <location>
        <begin position="82"/>
        <end position="103"/>
    </location>
</feature>
<organism evidence="2 4">
    <name type="scientific">Labedella gwakjiensis</name>
    <dbReference type="NCBI Taxonomy" id="390269"/>
    <lineage>
        <taxon>Bacteria</taxon>
        <taxon>Bacillati</taxon>
        <taxon>Actinomycetota</taxon>
        <taxon>Actinomycetes</taxon>
        <taxon>Micrococcales</taxon>
        <taxon>Microbacteriaceae</taxon>
        <taxon>Labedella</taxon>
    </lineage>
</organism>
<accession>A0A2P8GSV6</accession>
<comment type="caution">
    <text evidence="2">The sequence shown here is derived from an EMBL/GenBank/DDBJ whole genome shotgun (WGS) entry which is preliminary data.</text>
</comment>
<sequence length="104" mass="10741">MTKKDVSARRTDDILGGFTFTVNRVVFLVAATVLVFGTIGASWREVDTPGDLVVAIPSTLTAIVAQLAAIVGGVVGRPSEGWARAVVLSLCALLSALVAAFVVI</sequence>
<dbReference type="EMBL" id="PYAU01000001">
    <property type="protein sequence ID" value="PSL37049.1"/>
    <property type="molecule type" value="Genomic_DNA"/>
</dbReference>
<feature type="transmembrane region" description="Helical" evidence="1">
    <location>
        <begin position="21"/>
        <end position="43"/>
    </location>
</feature>
<evidence type="ECO:0000313" key="4">
    <source>
        <dbReference type="Proteomes" id="UP000241203"/>
    </source>
</evidence>
<dbReference type="Proteomes" id="UP000268291">
    <property type="component" value="Unassembled WGS sequence"/>
</dbReference>
<protein>
    <submittedName>
        <fullName evidence="2">Uncharacterized protein</fullName>
    </submittedName>
</protein>
<keyword evidence="1" id="KW-0812">Transmembrane</keyword>
<keyword evidence="1" id="KW-0472">Membrane</keyword>
<gene>
    <name evidence="2" type="ORF">CLV49_0655</name>
    <name evidence="3" type="ORF">ELQ93_17325</name>
</gene>
<reference evidence="3 5" key="2">
    <citation type="submission" date="2018-12" db="EMBL/GenBank/DDBJ databases">
        <authorList>
            <person name="hu s."/>
            <person name="Xu Y."/>
            <person name="Xu B."/>
            <person name="Li F."/>
        </authorList>
    </citation>
    <scope>NUCLEOTIDE SEQUENCE [LARGE SCALE GENOMIC DNA]</scope>
    <source>
        <strain evidence="3 5">KSW2-17</strain>
    </source>
</reference>
<dbReference type="EMBL" id="RZGY01000004">
    <property type="protein sequence ID" value="RUQ82040.1"/>
    <property type="molecule type" value="Genomic_DNA"/>
</dbReference>